<sequence>MKNCERILKGFLHDPIDKVLRIPGHVGRAKMCMEILGISGFEEAKDSDMIAAAMERTLLEDTEKIQPFTEIRHPLCEGKLDVPEGFPEGIPEILEDVLKKIKYLQPEEMVYWLYRNYIDEVVAKLKVKGDVELSKYMPILPADTRVPDHSIFEHLKIASAINSYEKYQDNSLFFFSIGPVQSFISQSRKTQDLYNSSYLLSYLTFVATWVVAEEYGPMSIIYPELYGQPLFDWFLEKKKQIEVKNSLSSLVDLATIPNKFVAILPTSKQEELEDIVKKCEKEVREKWNDIVEYVLDNFLTSKPQQEIIDRQIKDFPEIYWVIVPWRINGKEVQIEAFRELKIETETIEKIIKTLKKQSLPVNVGIYYPLIYSLGEKFLKARKQLRNFVQTEEYGKKCTICGEREGVVSQGNVKPDKKHILKDKECLCVNCFAKRMLDEYLEKKEFPGATFGGFPSTAEICLADFREKILSSEDCRTAYEEFSKEFSKLLSVRIVKDSVVPKLKDDFDKIAENIYGEWLFEENLTQRKIKEELGEVERIEKNLPELRERLKELHKKVGKPSPYYAVIMLDGDNMGKWLSGELLPDIRYSYNTEVYESFSDSFKNNLPERKLLTPAIHASISHALRNYAIEFVKPIVEKEHLGKLVYAGGDDVLAFVNLKDLIPVLRKLRAAFSGQVEIVDGRIQVKSDNKTGFVEKDDKLILTMGPNATASCGVVIAHYKEPLKYVLNKVREMEEKAKQNDRNSFAINLIRRGKERIIVSKWFVEDNKTDVLSELENILRYFKEEKLSKTFVSKVYDSVVKTVNSTNGQLRLRGKMLEYELKRLIKRSSDPNKITNEEIESLAEKLHKLTYASFHYNFGSFICFIYLAAFLSDYLL</sequence>
<keyword evidence="4" id="KW-0472">Membrane</keyword>
<proteinExistence type="predicted"/>
<dbReference type="RefSeq" id="WP_013932462.1">
    <property type="nucleotide sequence ID" value="NC_015707.1"/>
</dbReference>
<dbReference type="STRING" id="688269.Theth_1171"/>
<dbReference type="Pfam" id="PF22335">
    <property type="entry name" value="Cas10-Cmr2_palm2"/>
    <property type="match status" value="1"/>
</dbReference>
<feature type="coiled-coil region" evidence="3">
    <location>
        <begin position="528"/>
        <end position="555"/>
    </location>
</feature>
<dbReference type="OrthoDB" id="9758700at2"/>
<evidence type="ECO:0000256" key="4">
    <source>
        <dbReference type="SAM" id="Phobius"/>
    </source>
</evidence>
<gene>
    <name evidence="6" type="ORF">Theth_1171</name>
</gene>
<evidence type="ECO:0000256" key="2">
    <source>
        <dbReference type="ARBA" id="ARBA00023118"/>
    </source>
</evidence>
<keyword evidence="4" id="KW-1133">Transmembrane helix</keyword>
<dbReference type="PROSITE" id="PS50887">
    <property type="entry name" value="GGDEF"/>
    <property type="match status" value="1"/>
</dbReference>
<dbReference type="GO" id="GO:0000166">
    <property type="term" value="F:nucleotide binding"/>
    <property type="evidence" value="ECO:0007669"/>
    <property type="project" value="UniProtKB-KW"/>
</dbReference>
<dbReference type="InterPro" id="IPR013407">
    <property type="entry name" value="CRISPR-assoc_prot_Cmr2"/>
</dbReference>
<evidence type="ECO:0000313" key="7">
    <source>
        <dbReference type="Proteomes" id="UP000006804"/>
    </source>
</evidence>
<dbReference type="HOGENOM" id="CLU_012640_0_0_0"/>
<dbReference type="InterPro" id="IPR038242">
    <property type="entry name" value="Cmr2_N"/>
</dbReference>
<dbReference type="InterPro" id="IPR024615">
    <property type="entry name" value="CRISPR-assoc_Cmr2_N"/>
</dbReference>
<dbReference type="KEGG" id="tta:Theth_1171"/>
<dbReference type="AlphaFoldDB" id="F7YTM1"/>
<dbReference type="Pfam" id="PF12469">
    <property type="entry name" value="Cmr2_N"/>
    <property type="match status" value="1"/>
</dbReference>
<keyword evidence="3" id="KW-0175">Coiled coil</keyword>
<keyword evidence="2" id="KW-0051">Antiviral defense</keyword>
<dbReference type="CDD" id="cd09679">
    <property type="entry name" value="Cas10_III"/>
    <property type="match status" value="1"/>
</dbReference>
<dbReference type="NCBIfam" id="TIGR02577">
    <property type="entry name" value="cas_TM1794_Cmr2"/>
    <property type="match status" value="1"/>
</dbReference>
<dbReference type="eggNOG" id="COG1353">
    <property type="taxonomic scope" value="Bacteria"/>
</dbReference>
<dbReference type="InterPro" id="IPR000160">
    <property type="entry name" value="GGDEF_dom"/>
</dbReference>
<keyword evidence="1" id="KW-0547">Nucleotide-binding</keyword>
<feature type="domain" description="GGDEF" evidence="5">
    <location>
        <begin position="561"/>
        <end position="749"/>
    </location>
</feature>
<dbReference type="InterPro" id="IPR043128">
    <property type="entry name" value="Rev_trsase/Diguanyl_cyclase"/>
</dbReference>
<keyword evidence="7" id="KW-1185">Reference proteome</keyword>
<keyword evidence="4" id="KW-0812">Transmembrane</keyword>
<evidence type="ECO:0000313" key="6">
    <source>
        <dbReference type="EMBL" id="AEH51243.1"/>
    </source>
</evidence>
<reference evidence="6 7" key="1">
    <citation type="submission" date="2010-11" db="EMBL/GenBank/DDBJ databases">
        <title>The complete genome of Thermotoga thermarum DSM 5069.</title>
        <authorList>
            <consortium name="US DOE Joint Genome Institute (JGI-PGF)"/>
            <person name="Lucas S."/>
            <person name="Copeland A."/>
            <person name="Lapidus A."/>
            <person name="Bruce D."/>
            <person name="Goodwin L."/>
            <person name="Pitluck S."/>
            <person name="Kyrpides N."/>
            <person name="Mavromatis K."/>
            <person name="Ivanova N."/>
            <person name="Zeytun A."/>
            <person name="Brettin T."/>
            <person name="Detter J.C."/>
            <person name="Tapia R."/>
            <person name="Han C."/>
            <person name="Land M."/>
            <person name="Hauser L."/>
            <person name="Markowitz V."/>
            <person name="Cheng J.-F."/>
            <person name="Hugenholtz P."/>
            <person name="Woyke T."/>
            <person name="Wu D."/>
            <person name="Spring S."/>
            <person name="Schroeder M."/>
            <person name="Brambilla E."/>
            <person name="Klenk H.-P."/>
            <person name="Eisen J.A."/>
        </authorList>
    </citation>
    <scope>NUCLEOTIDE SEQUENCE [LARGE SCALE GENOMIC DNA]</scope>
    <source>
        <strain evidence="6 7">DSM 5069</strain>
    </source>
</reference>
<organism evidence="6 7">
    <name type="scientific">Pseudothermotoga thermarum DSM 5069</name>
    <dbReference type="NCBI Taxonomy" id="688269"/>
    <lineage>
        <taxon>Bacteria</taxon>
        <taxon>Thermotogati</taxon>
        <taxon>Thermotogota</taxon>
        <taxon>Thermotogae</taxon>
        <taxon>Thermotogales</taxon>
        <taxon>Thermotogaceae</taxon>
        <taxon>Pseudothermotoga</taxon>
    </lineage>
</organism>
<feature type="transmembrane region" description="Helical" evidence="4">
    <location>
        <begin position="853"/>
        <end position="874"/>
    </location>
</feature>
<evidence type="ECO:0000256" key="3">
    <source>
        <dbReference type="SAM" id="Coils"/>
    </source>
</evidence>
<dbReference type="EMBL" id="CP002351">
    <property type="protein sequence ID" value="AEH51243.1"/>
    <property type="molecule type" value="Genomic_DNA"/>
</dbReference>
<protein>
    <submittedName>
        <fullName evidence="6">CRISPR-associated protein, Crm2 family</fullName>
    </submittedName>
</protein>
<dbReference type="Gene3D" id="3.30.70.2220">
    <property type="entry name" value="CRISPR-Cas system, Cmr2 subunit, D1 domain, cysteine cluster"/>
    <property type="match status" value="1"/>
</dbReference>
<dbReference type="GO" id="GO:0051607">
    <property type="term" value="P:defense response to virus"/>
    <property type="evidence" value="ECO:0007669"/>
    <property type="project" value="UniProtKB-KW"/>
</dbReference>
<evidence type="ECO:0000259" key="5">
    <source>
        <dbReference type="PROSITE" id="PS50887"/>
    </source>
</evidence>
<dbReference type="PATRIC" id="fig|688269.3.peg.1205"/>
<name>F7YTM1_9THEM</name>
<accession>F7YTM1</accession>
<dbReference type="InterPro" id="IPR054767">
    <property type="entry name" value="Cas10-Cmr2_palm2"/>
</dbReference>
<dbReference type="Proteomes" id="UP000006804">
    <property type="component" value="Chromosome"/>
</dbReference>
<evidence type="ECO:0000256" key="1">
    <source>
        <dbReference type="ARBA" id="ARBA00022741"/>
    </source>
</evidence>
<dbReference type="Gene3D" id="3.30.70.270">
    <property type="match status" value="1"/>
</dbReference>